<feature type="domain" description="EF-hand" evidence="4">
    <location>
        <begin position="85"/>
        <end position="120"/>
    </location>
</feature>
<dbReference type="GO" id="GO:0005509">
    <property type="term" value="F:calcium ion binding"/>
    <property type="evidence" value="ECO:0007669"/>
    <property type="project" value="InterPro"/>
</dbReference>
<keyword evidence="6" id="KW-1185">Reference proteome</keyword>
<feature type="domain" description="EF-hand" evidence="4">
    <location>
        <begin position="121"/>
        <end position="156"/>
    </location>
</feature>
<dbReference type="InterPro" id="IPR050230">
    <property type="entry name" value="CALM/Myosin/TropC-like"/>
</dbReference>
<keyword evidence="2" id="KW-0514">Muscle protein</keyword>
<reference evidence="5 6" key="1">
    <citation type="submission" date="2018-04" db="EMBL/GenBank/DDBJ databases">
        <title>The genome of golden apple snail Pomacea canaliculata provides insight into stress tolerance and invasive adaptation.</title>
        <authorList>
            <person name="Liu C."/>
            <person name="Liu B."/>
            <person name="Ren Y."/>
            <person name="Zhang Y."/>
            <person name="Wang H."/>
            <person name="Li S."/>
            <person name="Jiang F."/>
            <person name="Yin L."/>
            <person name="Zhang G."/>
            <person name="Qian W."/>
            <person name="Fan W."/>
        </authorList>
    </citation>
    <scope>NUCLEOTIDE SEQUENCE [LARGE SCALE GENOMIC DNA]</scope>
    <source>
        <strain evidence="5">SZHN2017</strain>
        <tissue evidence="5">Muscle</tissue>
    </source>
</reference>
<keyword evidence="1" id="KW-0677">Repeat</keyword>
<dbReference type="STRING" id="400727.A0A2T7PZD7"/>
<evidence type="ECO:0000256" key="1">
    <source>
        <dbReference type="ARBA" id="ARBA00022737"/>
    </source>
</evidence>
<organism evidence="5 6">
    <name type="scientific">Pomacea canaliculata</name>
    <name type="common">Golden apple snail</name>
    <dbReference type="NCBI Taxonomy" id="400727"/>
    <lineage>
        <taxon>Eukaryota</taxon>
        <taxon>Metazoa</taxon>
        <taxon>Spiralia</taxon>
        <taxon>Lophotrochozoa</taxon>
        <taxon>Mollusca</taxon>
        <taxon>Gastropoda</taxon>
        <taxon>Caenogastropoda</taxon>
        <taxon>Architaenioglossa</taxon>
        <taxon>Ampullarioidea</taxon>
        <taxon>Ampullariidae</taxon>
        <taxon>Pomacea</taxon>
    </lineage>
</organism>
<dbReference type="InterPro" id="IPR002048">
    <property type="entry name" value="EF_hand_dom"/>
</dbReference>
<dbReference type="CDD" id="cd00051">
    <property type="entry name" value="EFh"/>
    <property type="match status" value="2"/>
</dbReference>
<dbReference type="SMART" id="SM00054">
    <property type="entry name" value="EFh"/>
    <property type="match status" value="3"/>
</dbReference>
<dbReference type="Proteomes" id="UP000245119">
    <property type="component" value="Linkage Group LG1"/>
</dbReference>
<dbReference type="OrthoDB" id="26525at2759"/>
<dbReference type="Pfam" id="PF13499">
    <property type="entry name" value="EF-hand_7"/>
    <property type="match status" value="2"/>
</dbReference>
<evidence type="ECO:0000259" key="4">
    <source>
        <dbReference type="PROSITE" id="PS50222"/>
    </source>
</evidence>
<feature type="region of interest" description="Disordered" evidence="3">
    <location>
        <begin position="206"/>
        <end position="225"/>
    </location>
</feature>
<comment type="caution">
    <text evidence="5">The sequence shown here is derived from an EMBL/GenBank/DDBJ whole genome shotgun (WGS) entry which is preliminary data.</text>
</comment>
<dbReference type="GO" id="GO:0016460">
    <property type="term" value="C:myosin II complex"/>
    <property type="evidence" value="ECO:0007669"/>
    <property type="project" value="TreeGrafter"/>
</dbReference>
<accession>A0A2T7PZD7</accession>
<evidence type="ECO:0000256" key="2">
    <source>
        <dbReference type="ARBA" id="ARBA00023179"/>
    </source>
</evidence>
<dbReference type="EMBL" id="PZQS01000001">
    <property type="protein sequence ID" value="PVD38782.1"/>
    <property type="molecule type" value="Genomic_DNA"/>
</dbReference>
<dbReference type="PANTHER" id="PTHR23048:SF0">
    <property type="entry name" value="CALMODULIN LIKE 3"/>
    <property type="match status" value="1"/>
</dbReference>
<dbReference type="FunFam" id="1.10.238.10:FF:000001">
    <property type="entry name" value="Calmodulin 1"/>
    <property type="match status" value="1"/>
</dbReference>
<evidence type="ECO:0000313" key="6">
    <source>
        <dbReference type="Proteomes" id="UP000245119"/>
    </source>
</evidence>
<feature type="domain" description="EF-hand" evidence="4">
    <location>
        <begin position="158"/>
        <end position="193"/>
    </location>
</feature>
<dbReference type="Gene3D" id="1.10.238.10">
    <property type="entry name" value="EF-hand"/>
    <property type="match status" value="2"/>
</dbReference>
<dbReference type="AlphaFoldDB" id="A0A2T7PZD7"/>
<dbReference type="SUPFAM" id="SSF47473">
    <property type="entry name" value="EF-hand"/>
    <property type="match status" value="1"/>
</dbReference>
<dbReference type="PANTHER" id="PTHR23048">
    <property type="entry name" value="MYOSIN LIGHT CHAIN 1, 3"/>
    <property type="match status" value="1"/>
</dbReference>
<proteinExistence type="predicted"/>
<dbReference type="PROSITE" id="PS50222">
    <property type="entry name" value="EF_HAND_2"/>
    <property type="match status" value="3"/>
</dbReference>
<gene>
    <name evidence="5" type="ORF">C0Q70_01405</name>
</gene>
<evidence type="ECO:0000313" key="5">
    <source>
        <dbReference type="EMBL" id="PVD38782.1"/>
    </source>
</evidence>
<protein>
    <recommendedName>
        <fullName evidence="4">EF-hand domain-containing protein</fullName>
    </recommendedName>
</protein>
<dbReference type="InterPro" id="IPR011992">
    <property type="entry name" value="EF-hand-dom_pair"/>
</dbReference>
<sequence>MYPWVPDFALRCKERRLDPPHVSPLRGWKPLGTSRCLATESRVGREHLTWEGNTSGSAGGFVRGRGQAPGIGLQEQTSQFKITEKQYNDASQTFHLFDKKGNGLVSTKDLGQVFKSLGLQVEDEKLKFWADEADEDATGFISWEQFKPVYEVKLREDEDERELREAFRVLDKGNKGVIAVEDLRWILRSLGDDLTDEEIEDMIMETDTDGSGTVDYEAMENEPHQ</sequence>
<name>A0A2T7PZD7_POMCA</name>
<evidence type="ECO:0000256" key="3">
    <source>
        <dbReference type="SAM" id="MobiDB-lite"/>
    </source>
</evidence>